<evidence type="ECO:0000313" key="3">
    <source>
        <dbReference type="Proteomes" id="UP000633219"/>
    </source>
</evidence>
<evidence type="ECO:0000313" key="2">
    <source>
        <dbReference type="EMBL" id="MBL0375550.1"/>
    </source>
</evidence>
<organism evidence="2 3">
    <name type="scientific">Rhizobium setariae</name>
    <dbReference type="NCBI Taxonomy" id="2801340"/>
    <lineage>
        <taxon>Bacteria</taxon>
        <taxon>Pseudomonadati</taxon>
        <taxon>Pseudomonadota</taxon>
        <taxon>Alphaproteobacteria</taxon>
        <taxon>Hyphomicrobiales</taxon>
        <taxon>Rhizobiaceae</taxon>
        <taxon>Rhizobium/Agrobacterium group</taxon>
        <taxon>Rhizobium</taxon>
    </lineage>
</organism>
<gene>
    <name evidence="2" type="ORF">JJB09_26480</name>
</gene>
<accession>A0A936YRQ2</accession>
<feature type="non-terminal residue" evidence="2">
    <location>
        <position position="48"/>
    </location>
</feature>
<comment type="caution">
    <text evidence="2">The sequence shown here is derived from an EMBL/GenBank/DDBJ whole genome shotgun (WGS) entry which is preliminary data.</text>
</comment>
<evidence type="ECO:0000259" key="1">
    <source>
        <dbReference type="Pfam" id="PF06441"/>
    </source>
</evidence>
<sequence>MTKPTEFRINISDAIISDLHRRIDETRFSDGFDDVTWAAGIPQSELKT</sequence>
<dbReference type="Gene3D" id="3.40.50.1820">
    <property type="entry name" value="alpha/beta hydrolase"/>
    <property type="match status" value="1"/>
</dbReference>
<dbReference type="EMBL" id="JAEQNC010000036">
    <property type="protein sequence ID" value="MBL0375550.1"/>
    <property type="molecule type" value="Genomic_DNA"/>
</dbReference>
<dbReference type="Proteomes" id="UP000633219">
    <property type="component" value="Unassembled WGS sequence"/>
</dbReference>
<name>A0A936YRQ2_9HYPH</name>
<dbReference type="AlphaFoldDB" id="A0A936YRQ2"/>
<reference evidence="2" key="1">
    <citation type="submission" date="2021-01" db="EMBL/GenBank/DDBJ databases">
        <title>Rhizobium sp. strain KVB221 16S ribosomal RNA gene Genome sequencing and assembly.</title>
        <authorList>
            <person name="Kang M."/>
        </authorList>
    </citation>
    <scope>NUCLEOTIDE SEQUENCE</scope>
    <source>
        <strain evidence="2">KVB221</strain>
    </source>
</reference>
<dbReference type="InterPro" id="IPR029058">
    <property type="entry name" value="AB_hydrolase_fold"/>
</dbReference>
<dbReference type="InterPro" id="IPR010497">
    <property type="entry name" value="Epoxide_hydro_N"/>
</dbReference>
<keyword evidence="3" id="KW-1185">Reference proteome</keyword>
<feature type="domain" description="Epoxide hydrolase N-terminal" evidence="1">
    <location>
        <begin position="5"/>
        <end position="47"/>
    </location>
</feature>
<dbReference type="Pfam" id="PF06441">
    <property type="entry name" value="EHN"/>
    <property type="match status" value="1"/>
</dbReference>
<protein>
    <recommendedName>
        <fullName evidence="1">Epoxide hydrolase N-terminal domain-containing protein</fullName>
    </recommendedName>
</protein>
<proteinExistence type="predicted"/>